<dbReference type="Proteomes" id="UP000636960">
    <property type="component" value="Unassembled WGS sequence"/>
</dbReference>
<dbReference type="EMBL" id="BOMV01000078">
    <property type="protein sequence ID" value="GIF00029.1"/>
    <property type="molecule type" value="Genomic_DNA"/>
</dbReference>
<proteinExistence type="predicted"/>
<name>A0A919MYC8_9ACTN</name>
<evidence type="ECO:0000313" key="3">
    <source>
        <dbReference type="Proteomes" id="UP000636960"/>
    </source>
</evidence>
<dbReference type="PANTHER" id="PTHR38479:SF2">
    <property type="entry name" value="WINGED HELIX DNA-BINDING DOMAIN-CONTAINING PROTEIN"/>
    <property type="match status" value="1"/>
</dbReference>
<evidence type="ECO:0000256" key="1">
    <source>
        <dbReference type="SAM" id="MobiDB-lite"/>
    </source>
</evidence>
<dbReference type="Pfam" id="PF06224">
    <property type="entry name" value="AlkZ-like"/>
    <property type="match status" value="1"/>
</dbReference>
<keyword evidence="3" id="KW-1185">Reference proteome</keyword>
<organism evidence="2 3">
    <name type="scientific">Paractinoplanes rishiriensis</name>
    <dbReference type="NCBI Taxonomy" id="1050105"/>
    <lineage>
        <taxon>Bacteria</taxon>
        <taxon>Bacillati</taxon>
        <taxon>Actinomycetota</taxon>
        <taxon>Actinomycetes</taxon>
        <taxon>Micromonosporales</taxon>
        <taxon>Micromonosporaceae</taxon>
        <taxon>Paractinoplanes</taxon>
    </lineage>
</organism>
<evidence type="ECO:0000313" key="2">
    <source>
        <dbReference type="EMBL" id="GIF00029.1"/>
    </source>
</evidence>
<sequence length="384" mass="41736">MTLPSGQAPNEQAPSRRAGVGPVPSRQALSRQALNRATLARQMLLERATLDAPEAVTRLGGLQAQTPQTWYVGLWSRLAAYSPGGTSRLLADGALVRMALMRSTVHLVTADDAAWLRPLVDPVILRSTMGAFGRELTGVDRAELVKAADAAFAADGPLTGTELGRRLLNHWPAVLPATLGQAARAWMPLVQAPPRGLWGRSGRAAHLPFPGALSPVTPELADRLVLRYLAAFGPATVRDCQQWSGLTRLAEVVDRLRPGLLTFRDDQGRELFDLPDAPRPDPETPAPPRFLYDFDNLLLSHDDRSRVVGDVDYTTQGFGGKNMEQPRSLLLDGFVAATWKVAAGTLTVRPFRQLTATERDQVELEGAALLEFLSPGKQHQVEYA</sequence>
<dbReference type="PANTHER" id="PTHR38479">
    <property type="entry name" value="LMO0824 PROTEIN"/>
    <property type="match status" value="1"/>
</dbReference>
<dbReference type="AlphaFoldDB" id="A0A919MYC8"/>
<feature type="compositionally biased region" description="Polar residues" evidence="1">
    <location>
        <begin position="1"/>
        <end position="13"/>
    </location>
</feature>
<accession>A0A919MYC8</accession>
<dbReference type="RefSeq" id="WP_203787298.1">
    <property type="nucleotide sequence ID" value="NZ_BOMV01000078.1"/>
</dbReference>
<dbReference type="InterPro" id="IPR009351">
    <property type="entry name" value="AlkZ-like"/>
</dbReference>
<evidence type="ECO:0008006" key="4">
    <source>
        <dbReference type="Google" id="ProtNLM"/>
    </source>
</evidence>
<comment type="caution">
    <text evidence="2">The sequence shown here is derived from an EMBL/GenBank/DDBJ whole genome shotgun (WGS) entry which is preliminary data.</text>
</comment>
<gene>
    <name evidence="2" type="ORF">Ari01nite_74930</name>
</gene>
<protein>
    <recommendedName>
        <fullName evidence="4">Winged helix DNA-binding domain-containing protein</fullName>
    </recommendedName>
</protein>
<feature type="region of interest" description="Disordered" evidence="1">
    <location>
        <begin position="1"/>
        <end position="27"/>
    </location>
</feature>
<reference evidence="2" key="1">
    <citation type="submission" date="2021-01" db="EMBL/GenBank/DDBJ databases">
        <title>Whole genome shotgun sequence of Actinoplanes rishiriensis NBRC 108556.</title>
        <authorList>
            <person name="Komaki H."/>
            <person name="Tamura T."/>
        </authorList>
    </citation>
    <scope>NUCLEOTIDE SEQUENCE</scope>
    <source>
        <strain evidence="2">NBRC 108556</strain>
    </source>
</reference>